<dbReference type="Pfam" id="PF02492">
    <property type="entry name" value="cobW"/>
    <property type="match status" value="1"/>
</dbReference>
<dbReference type="InterPro" id="IPR003495">
    <property type="entry name" value="CobW/HypB/UreG_nucleotide-bd"/>
</dbReference>
<feature type="domain" description="CobW C-terminal" evidence="1">
    <location>
        <begin position="225"/>
        <end position="339"/>
    </location>
</feature>
<dbReference type="InterPro" id="IPR027417">
    <property type="entry name" value="P-loop_NTPase"/>
</dbReference>
<dbReference type="PANTHER" id="PTHR43603">
    <property type="entry name" value="COBW DOMAIN-CONTAINING PROTEIN DDB_G0274527"/>
    <property type="match status" value="1"/>
</dbReference>
<proteinExistence type="predicted"/>
<comment type="caution">
    <text evidence="2">The sequence shown here is derived from an EMBL/GenBank/DDBJ whole genome shotgun (WGS) entry which is preliminary data.</text>
</comment>
<dbReference type="Gene3D" id="3.40.50.300">
    <property type="entry name" value="P-loop containing nucleotide triphosphate hydrolases"/>
    <property type="match status" value="1"/>
</dbReference>
<evidence type="ECO:0000259" key="1">
    <source>
        <dbReference type="SMART" id="SM00833"/>
    </source>
</evidence>
<dbReference type="InterPro" id="IPR051927">
    <property type="entry name" value="Zn_Chap_cDPG_Synth"/>
</dbReference>
<dbReference type="EMBL" id="JACHIR010000001">
    <property type="protein sequence ID" value="MBB5891991.1"/>
    <property type="molecule type" value="Genomic_DNA"/>
</dbReference>
<dbReference type="SMART" id="SM00833">
    <property type="entry name" value="CobW_C"/>
    <property type="match status" value="1"/>
</dbReference>
<dbReference type="RefSeq" id="WP_312890134.1">
    <property type="nucleotide sequence ID" value="NZ_BAAAWY010000007.1"/>
</dbReference>
<sequence>MSVPIVLVGGLAATAAESIADELAGGGTAVVHHDLCRVTEGVVRRRLRHRGEDSWTVLELGHGCVSCTLREDLLPLVARLSERDDVSRIVLHLDPRIEPEPVCWALDRSRIQAVITAVDHERWLEDATGDDAMYERGLGGSADDERTVAQVAVGQAEFADVLVLTGPAGRLDAAFRRLAPTALQVPLGGVGWLSKLPANARRGRSDSAHGPLLRGEPPLHREDGFELLLFSERRPFHPERFHSNIDVLLDGVVRGKGRFWVASRPDIALWLESAGGGLQIGHAGPWLAAIDEWDGIDDDRRAMAALNWDPYYGDRGQEIVVLTDGADHAEITAALRHALVTDAELAAGLSAWDGYRDPFLFTDREDELR</sequence>
<protein>
    <submittedName>
        <fullName evidence="2">G3E family GTPase</fullName>
    </submittedName>
</protein>
<evidence type="ECO:0000313" key="3">
    <source>
        <dbReference type="Proteomes" id="UP000585638"/>
    </source>
</evidence>
<reference evidence="2 3" key="1">
    <citation type="submission" date="2020-08" db="EMBL/GenBank/DDBJ databases">
        <title>Sequencing the genomes of 1000 actinobacteria strains.</title>
        <authorList>
            <person name="Klenk H.-P."/>
        </authorList>
    </citation>
    <scope>NUCLEOTIDE SEQUENCE [LARGE SCALE GENOMIC DNA]</scope>
    <source>
        <strain evidence="2 3">DSM 43851</strain>
    </source>
</reference>
<dbReference type="NCBIfam" id="NF047431">
    <property type="entry name" value="hiber_recruit"/>
    <property type="match status" value="1"/>
</dbReference>
<dbReference type="PANTHER" id="PTHR43603:SF1">
    <property type="entry name" value="ZINC-REGULATED GTPASE METALLOPROTEIN ACTIVATOR 1"/>
    <property type="match status" value="1"/>
</dbReference>
<dbReference type="InterPro" id="IPR011629">
    <property type="entry name" value="CobW-like_C"/>
</dbReference>
<dbReference type="Pfam" id="PF07683">
    <property type="entry name" value="CobW_C"/>
    <property type="match status" value="1"/>
</dbReference>
<dbReference type="AlphaFoldDB" id="A0A7W9KG60"/>
<organism evidence="2 3">
    <name type="scientific">Kutzneria kofuensis</name>
    <dbReference type="NCBI Taxonomy" id="103725"/>
    <lineage>
        <taxon>Bacteria</taxon>
        <taxon>Bacillati</taxon>
        <taxon>Actinomycetota</taxon>
        <taxon>Actinomycetes</taxon>
        <taxon>Pseudonocardiales</taxon>
        <taxon>Pseudonocardiaceae</taxon>
        <taxon>Kutzneria</taxon>
    </lineage>
</organism>
<name>A0A7W9KG60_9PSEU</name>
<gene>
    <name evidence="2" type="ORF">BJ998_003187</name>
</gene>
<accession>A0A7W9KG60</accession>
<dbReference type="Proteomes" id="UP000585638">
    <property type="component" value="Unassembled WGS sequence"/>
</dbReference>
<evidence type="ECO:0000313" key="2">
    <source>
        <dbReference type="EMBL" id="MBB5891991.1"/>
    </source>
</evidence>
<keyword evidence="3" id="KW-1185">Reference proteome</keyword>
<dbReference type="SUPFAM" id="SSF90002">
    <property type="entry name" value="Hypothetical protein YjiA, C-terminal domain"/>
    <property type="match status" value="1"/>
</dbReference>